<dbReference type="OrthoDB" id="2384350at2759"/>
<dbReference type="AlphaFoldDB" id="A0A7D9DBN0"/>
<comment type="caution">
    <text evidence="1">The sequence shown here is derived from an EMBL/GenBank/DDBJ whole genome shotgun (WGS) entry which is preliminary data.</text>
</comment>
<evidence type="ECO:0000313" key="2">
    <source>
        <dbReference type="Proteomes" id="UP001152795"/>
    </source>
</evidence>
<reference evidence="1" key="1">
    <citation type="submission" date="2020-04" db="EMBL/GenBank/DDBJ databases">
        <authorList>
            <person name="Alioto T."/>
            <person name="Alioto T."/>
            <person name="Gomez Garrido J."/>
        </authorList>
    </citation>
    <scope>NUCLEOTIDE SEQUENCE</scope>
    <source>
        <strain evidence="1">A484AB</strain>
    </source>
</reference>
<name>A0A7D9DBN0_PARCT</name>
<dbReference type="EMBL" id="CACRXK020000377">
    <property type="protein sequence ID" value="CAB3981337.1"/>
    <property type="molecule type" value="Genomic_DNA"/>
</dbReference>
<evidence type="ECO:0000313" key="1">
    <source>
        <dbReference type="EMBL" id="CAB3981337.1"/>
    </source>
</evidence>
<dbReference type="Proteomes" id="UP001152795">
    <property type="component" value="Unassembled WGS sequence"/>
</dbReference>
<organism evidence="1 2">
    <name type="scientific">Paramuricea clavata</name>
    <name type="common">Red gorgonian</name>
    <name type="synonym">Violescent sea-whip</name>
    <dbReference type="NCBI Taxonomy" id="317549"/>
    <lineage>
        <taxon>Eukaryota</taxon>
        <taxon>Metazoa</taxon>
        <taxon>Cnidaria</taxon>
        <taxon>Anthozoa</taxon>
        <taxon>Octocorallia</taxon>
        <taxon>Malacalcyonacea</taxon>
        <taxon>Plexauridae</taxon>
        <taxon>Paramuricea</taxon>
    </lineage>
</organism>
<gene>
    <name evidence="1" type="ORF">PACLA_8A068077</name>
</gene>
<keyword evidence="2" id="KW-1185">Reference proteome</keyword>
<protein>
    <submittedName>
        <fullName evidence="1">Uncharacterized protein</fullName>
    </submittedName>
</protein>
<accession>A0A7D9DBN0</accession>
<proteinExistence type="predicted"/>
<sequence length="181" mass="20659">MVEALDTASRLISQSEDEASFRIIVRSDSVINCFAQAGYHGVAKLELKKELLTELCHFFVIDKARSALEQFKEGLRTLDILNLVKEFHTLFRPYFCYTPKTLTAACIDAIFTPILSEDGCRIREREELVIMHWRDYLQEREDTSSVNGSEFVVTLPSILIFATGLDEVPPLGFRPKPSIHF</sequence>